<organism evidence="1 2">
    <name type="scientific">Leptospira harrisiae</name>
    <dbReference type="NCBI Taxonomy" id="2023189"/>
    <lineage>
        <taxon>Bacteria</taxon>
        <taxon>Pseudomonadati</taxon>
        <taxon>Spirochaetota</taxon>
        <taxon>Spirochaetia</taxon>
        <taxon>Leptospirales</taxon>
        <taxon>Leptospiraceae</taxon>
        <taxon>Leptospira</taxon>
    </lineage>
</organism>
<keyword evidence="2" id="KW-1185">Reference proteome</keyword>
<reference evidence="1 2" key="1">
    <citation type="submission" date="2017-07" db="EMBL/GenBank/DDBJ databases">
        <title>Leptospira spp. isolated from tropical soils.</title>
        <authorList>
            <person name="Thibeaux R."/>
            <person name="Iraola G."/>
            <person name="Ferres I."/>
            <person name="Bierque E."/>
            <person name="Girault D."/>
            <person name="Soupe-Gilbert M.-E."/>
            <person name="Picardeau M."/>
            <person name="Goarant C."/>
        </authorList>
    </citation>
    <scope>NUCLEOTIDE SEQUENCE [LARGE SCALE GENOMIC DNA]</scope>
    <source>
        <strain evidence="1 2">FH2-B-A1</strain>
    </source>
</reference>
<protein>
    <submittedName>
        <fullName evidence="1">Uncharacterized protein</fullName>
    </submittedName>
</protein>
<evidence type="ECO:0000313" key="1">
    <source>
        <dbReference type="EMBL" id="PJZ85183.1"/>
    </source>
</evidence>
<evidence type="ECO:0000313" key="2">
    <source>
        <dbReference type="Proteomes" id="UP000232145"/>
    </source>
</evidence>
<dbReference type="AlphaFoldDB" id="A0A2N0ALP1"/>
<proteinExistence type="predicted"/>
<name>A0A2N0ALP1_9LEPT</name>
<dbReference type="EMBL" id="NPDX01000001">
    <property type="protein sequence ID" value="PJZ85183.1"/>
    <property type="molecule type" value="Genomic_DNA"/>
</dbReference>
<comment type="caution">
    <text evidence="1">The sequence shown here is derived from an EMBL/GenBank/DDBJ whole genome shotgun (WGS) entry which is preliminary data.</text>
</comment>
<accession>A0A2N0ALP1</accession>
<dbReference type="Proteomes" id="UP000232145">
    <property type="component" value="Unassembled WGS sequence"/>
</dbReference>
<sequence>MRFVLHSVQKVSDLLFAVTFDQLRVSKVSDFPFPINFQRESIWGQKSTRWFPISQTLQELGF</sequence>
<gene>
    <name evidence="1" type="ORF">CH364_02655</name>
</gene>